<dbReference type="Gene3D" id="1.10.30.50">
    <property type="match status" value="1"/>
</dbReference>
<reference evidence="2 3" key="1">
    <citation type="journal article" date="2014" name="Nature">
        <title>An environmental bacterial taxon with a large and distinct metabolic repertoire.</title>
        <authorList>
            <person name="Wilson M.C."/>
            <person name="Mori T."/>
            <person name="Ruckert C."/>
            <person name="Uria A.R."/>
            <person name="Helf M.J."/>
            <person name="Takada K."/>
            <person name="Gernert C."/>
            <person name="Steffens U.A."/>
            <person name="Heycke N."/>
            <person name="Schmitt S."/>
            <person name="Rinke C."/>
            <person name="Helfrich E.J."/>
            <person name="Brachmann A.O."/>
            <person name="Gurgui C."/>
            <person name="Wakimoto T."/>
            <person name="Kracht M."/>
            <person name="Crusemann M."/>
            <person name="Hentschel U."/>
            <person name="Abe I."/>
            <person name="Matsunaga S."/>
            <person name="Kalinowski J."/>
            <person name="Takeyama H."/>
            <person name="Piel J."/>
        </authorList>
    </citation>
    <scope>NUCLEOTIDE SEQUENCE [LARGE SCALE GENOMIC DNA]</scope>
    <source>
        <strain evidence="3">TSY2</strain>
    </source>
</reference>
<dbReference type="EMBL" id="AZHX01003234">
    <property type="protein sequence ID" value="ETW91942.1"/>
    <property type="molecule type" value="Genomic_DNA"/>
</dbReference>
<comment type="caution">
    <text evidence="2">The sequence shown here is derived from an EMBL/GenBank/DDBJ whole genome shotgun (WGS) entry which is preliminary data.</text>
</comment>
<dbReference type="CDD" id="cd00085">
    <property type="entry name" value="HNHc"/>
    <property type="match status" value="1"/>
</dbReference>
<evidence type="ECO:0000313" key="2">
    <source>
        <dbReference type="EMBL" id="ETW91942.1"/>
    </source>
</evidence>
<feature type="domain" description="HNH nuclease" evidence="1">
    <location>
        <begin position="1"/>
        <end position="52"/>
    </location>
</feature>
<dbReference type="InterPro" id="IPR003615">
    <property type="entry name" value="HNH_nuc"/>
</dbReference>
<dbReference type="GO" id="GO:0004519">
    <property type="term" value="F:endonuclease activity"/>
    <property type="evidence" value="ECO:0007669"/>
    <property type="project" value="InterPro"/>
</dbReference>
<proteinExistence type="predicted"/>
<dbReference type="Proteomes" id="UP000019140">
    <property type="component" value="Unassembled WGS sequence"/>
</dbReference>
<evidence type="ECO:0000313" key="3">
    <source>
        <dbReference type="Proteomes" id="UP000019140"/>
    </source>
</evidence>
<accession>W4L1P0</accession>
<dbReference type="AlphaFoldDB" id="W4L1P0"/>
<gene>
    <name evidence="2" type="ORF">ETSY2_55280</name>
</gene>
<dbReference type="GO" id="GO:0003676">
    <property type="term" value="F:nucleic acid binding"/>
    <property type="evidence" value="ECO:0007669"/>
    <property type="project" value="InterPro"/>
</dbReference>
<name>W4L1P0_9BACT</name>
<evidence type="ECO:0000259" key="1">
    <source>
        <dbReference type="SMART" id="SM00507"/>
    </source>
</evidence>
<dbReference type="GO" id="GO:0008270">
    <property type="term" value="F:zinc ion binding"/>
    <property type="evidence" value="ECO:0007669"/>
    <property type="project" value="InterPro"/>
</dbReference>
<dbReference type="InterPro" id="IPR002711">
    <property type="entry name" value="HNH"/>
</dbReference>
<sequence length="93" mass="10374">MLLKRQNGQCSWCGLYFKHGEELAELDHIIPKSQGGDGKTANLQLFHGHCHDLKTATYKAVEGTPDQSHIAEEPCESKDTCTVLKPSQRGRPR</sequence>
<protein>
    <recommendedName>
        <fullName evidence="1">HNH nuclease domain-containing protein</fullName>
    </recommendedName>
</protein>
<dbReference type="SMART" id="SM00507">
    <property type="entry name" value="HNHc"/>
    <property type="match status" value="1"/>
</dbReference>
<organism evidence="2 3">
    <name type="scientific">Candidatus Entotheonella gemina</name>
    <dbReference type="NCBI Taxonomy" id="1429439"/>
    <lineage>
        <taxon>Bacteria</taxon>
        <taxon>Pseudomonadati</taxon>
        <taxon>Nitrospinota/Tectimicrobiota group</taxon>
        <taxon>Candidatus Tectimicrobiota</taxon>
        <taxon>Candidatus Entotheonellia</taxon>
        <taxon>Candidatus Entotheonellales</taxon>
        <taxon>Candidatus Entotheonellaceae</taxon>
        <taxon>Candidatus Entotheonella</taxon>
    </lineage>
</organism>
<keyword evidence="3" id="KW-1185">Reference proteome</keyword>
<dbReference type="Pfam" id="PF01844">
    <property type="entry name" value="HNH"/>
    <property type="match status" value="1"/>
</dbReference>
<dbReference type="HOGENOM" id="CLU_2394307_0_0_7"/>